<evidence type="ECO:0000313" key="3">
    <source>
        <dbReference type="Proteomes" id="UP000053562"/>
    </source>
</evidence>
<evidence type="ECO:0000313" key="2">
    <source>
        <dbReference type="EMBL" id="KMZ76816.1"/>
    </source>
</evidence>
<dbReference type="Proteomes" id="UP000053562">
    <property type="component" value="Unassembled WGS sequence"/>
</dbReference>
<gene>
    <name evidence="2" type="ORF">PVIIG_06338</name>
</gene>
<feature type="transmembrane region" description="Helical" evidence="1">
    <location>
        <begin position="243"/>
        <end position="263"/>
    </location>
</feature>
<keyword evidence="1" id="KW-0812">Transmembrane</keyword>
<protein>
    <recommendedName>
        <fullName evidence="4">PIR Superfamily Protein</fullName>
    </recommendedName>
</protein>
<dbReference type="AlphaFoldDB" id="A0A0J9S254"/>
<proteinExistence type="predicted"/>
<dbReference type="EMBL" id="KQ234603">
    <property type="protein sequence ID" value="KMZ76816.1"/>
    <property type="molecule type" value="Genomic_DNA"/>
</dbReference>
<keyword evidence="1" id="KW-1133">Transmembrane helix</keyword>
<evidence type="ECO:0000256" key="1">
    <source>
        <dbReference type="SAM" id="Phobius"/>
    </source>
</evidence>
<keyword evidence="1" id="KW-0472">Membrane</keyword>
<evidence type="ECO:0008006" key="4">
    <source>
        <dbReference type="Google" id="ProtNLM"/>
    </source>
</evidence>
<reference evidence="2 3" key="1">
    <citation type="submission" date="2011-08" db="EMBL/GenBank/DDBJ databases">
        <title>The Genome Sequence of Plasmodium vivax India VII.</title>
        <authorList>
            <consortium name="The Broad Institute Genome Sequencing Platform"/>
            <consortium name="The Broad Institute Genome Sequencing Center for Infectious Disease"/>
            <person name="Neafsey D."/>
            <person name="Carlton J."/>
            <person name="Barnwell J."/>
            <person name="Collins W."/>
            <person name="Escalante A."/>
            <person name="Mullikin J."/>
            <person name="Saul A."/>
            <person name="Guigo R."/>
            <person name="Camara F."/>
            <person name="Young S.K."/>
            <person name="Zeng Q."/>
            <person name="Gargeya S."/>
            <person name="Fitzgerald M."/>
            <person name="Haas B."/>
            <person name="Abouelleil A."/>
            <person name="Alvarado L."/>
            <person name="Arachchi H.M."/>
            <person name="Berlin A."/>
            <person name="Brown A."/>
            <person name="Chapman S.B."/>
            <person name="Chen Z."/>
            <person name="Dunbar C."/>
            <person name="Freedman E."/>
            <person name="Gearin G."/>
            <person name="Gellesch M."/>
            <person name="Goldberg J."/>
            <person name="Griggs A."/>
            <person name="Gujja S."/>
            <person name="Heiman D."/>
            <person name="Howarth C."/>
            <person name="Larson L."/>
            <person name="Lui A."/>
            <person name="MacDonald P.J.P."/>
            <person name="Montmayeur A."/>
            <person name="Murphy C."/>
            <person name="Neiman D."/>
            <person name="Pearson M."/>
            <person name="Priest M."/>
            <person name="Roberts A."/>
            <person name="Saif S."/>
            <person name="Shea T."/>
            <person name="Shenoy N."/>
            <person name="Sisk P."/>
            <person name="Stolte C."/>
            <person name="Sykes S."/>
            <person name="Wortman J."/>
            <person name="Nusbaum C."/>
            <person name="Birren B."/>
        </authorList>
    </citation>
    <scope>NUCLEOTIDE SEQUENCE [LARGE SCALE GENOMIC DNA]</scope>
    <source>
        <strain evidence="2 3">India VII</strain>
    </source>
</reference>
<sequence length="272" mass="31842">MECKQIPKDKSYEFFENIEKYIEIANSAESTTDFRKANSGCNSFMESSGSYFKDKEKAKTICVQFIKLYDSLTDLTSNLQTDSNYIKCKKFLIYWINFKLREGMKNEVDSICRVYDAIESQFTNNIDYEIHMDLIENINKDVLYKMNILYRLYLNYVKLKAIDYKNEEENKRQLLTHSTACCTHYIKASYICNDDNKDKNPEFCEKLEAFKSKYDDLERKVDDKGTDFSDYFIKLSECGNNKIITTAVTGSIIGLIPLFGVLYKVNELNIKL</sequence>
<organism evidence="2 3">
    <name type="scientific">Plasmodium vivax India VII</name>
    <dbReference type="NCBI Taxonomy" id="1077284"/>
    <lineage>
        <taxon>Eukaryota</taxon>
        <taxon>Sar</taxon>
        <taxon>Alveolata</taxon>
        <taxon>Apicomplexa</taxon>
        <taxon>Aconoidasida</taxon>
        <taxon>Haemosporida</taxon>
        <taxon>Plasmodiidae</taxon>
        <taxon>Plasmodium</taxon>
        <taxon>Plasmodium (Plasmodium)</taxon>
    </lineage>
</organism>
<accession>A0A0J9S254</accession>
<name>A0A0J9S254_PLAVI</name>